<proteinExistence type="inferred from homology"/>
<name>A0ABR4FN11_9EURO</name>
<organism evidence="4 5">
    <name type="scientific">Aspergillus keveii</name>
    <dbReference type="NCBI Taxonomy" id="714993"/>
    <lineage>
        <taxon>Eukaryota</taxon>
        <taxon>Fungi</taxon>
        <taxon>Dikarya</taxon>
        <taxon>Ascomycota</taxon>
        <taxon>Pezizomycotina</taxon>
        <taxon>Eurotiomycetes</taxon>
        <taxon>Eurotiomycetidae</taxon>
        <taxon>Eurotiales</taxon>
        <taxon>Aspergillaceae</taxon>
        <taxon>Aspergillus</taxon>
        <taxon>Aspergillus subgen. Nidulantes</taxon>
    </lineage>
</organism>
<accession>A0ABR4FN11</accession>
<comment type="similarity">
    <text evidence="1">Belongs to the FAH family.</text>
</comment>
<keyword evidence="5" id="KW-1185">Reference proteome</keyword>
<dbReference type="Pfam" id="PF01557">
    <property type="entry name" value="FAA_hydrolase"/>
    <property type="match status" value="1"/>
</dbReference>
<sequence>MPAWTHLIRFIAVEDGQIHLGQAVDTTRDIGQDCFNGVPVEVFRIEGSIYAGEVTEEVLHVQRLLSPIDPEGCSYIRCIGLNYKKHAQEAKMQIPKVPALFTKPRTAIADPFPATVRIPKVAQDGTSDYEAELVAVIGKRARDISAQQASEYILGYTAANDISARTAQLESPFPTFSKGLDSSCPIGPVLVSSNSISNPQSLSVKSILNGRTMQNGNTSDMIFSVYELVAYLSQGTTLEPGTILLTGTPEGIGYFRSPRVFLDDGDDMRVSIGSIGTLINKIEYE</sequence>
<evidence type="ECO:0000256" key="2">
    <source>
        <dbReference type="ARBA" id="ARBA00022723"/>
    </source>
</evidence>
<comment type="caution">
    <text evidence="4">The sequence shown here is derived from an EMBL/GenBank/DDBJ whole genome shotgun (WGS) entry which is preliminary data.</text>
</comment>
<dbReference type="PANTHER" id="PTHR11820">
    <property type="entry name" value="ACYLPYRUVASE"/>
    <property type="match status" value="1"/>
</dbReference>
<dbReference type="PANTHER" id="PTHR11820:SF7">
    <property type="entry name" value="ACYLPYRUVASE FAHD1, MITOCHONDRIAL"/>
    <property type="match status" value="1"/>
</dbReference>
<gene>
    <name evidence="4" type="ORF">BJX66DRAFT_348163</name>
</gene>
<dbReference type="SUPFAM" id="SSF56529">
    <property type="entry name" value="FAH"/>
    <property type="match status" value="1"/>
</dbReference>
<evidence type="ECO:0000313" key="4">
    <source>
        <dbReference type="EMBL" id="KAL2784636.1"/>
    </source>
</evidence>
<reference evidence="4 5" key="1">
    <citation type="submission" date="2024-07" db="EMBL/GenBank/DDBJ databases">
        <title>Section-level genome sequencing and comparative genomics of Aspergillus sections Usti and Cavernicolus.</title>
        <authorList>
            <consortium name="Lawrence Berkeley National Laboratory"/>
            <person name="Nybo J.L."/>
            <person name="Vesth T.C."/>
            <person name="Theobald S."/>
            <person name="Frisvad J.C."/>
            <person name="Larsen T.O."/>
            <person name="Kjaerboelling I."/>
            <person name="Rothschild-Mancinelli K."/>
            <person name="Lyhne E.K."/>
            <person name="Kogle M.E."/>
            <person name="Barry K."/>
            <person name="Clum A."/>
            <person name="Na H."/>
            <person name="Ledsgaard L."/>
            <person name="Lin J."/>
            <person name="Lipzen A."/>
            <person name="Kuo A."/>
            <person name="Riley R."/>
            <person name="Mondo S."/>
            <person name="Labutti K."/>
            <person name="Haridas S."/>
            <person name="Pangalinan J."/>
            <person name="Salamov A.A."/>
            <person name="Simmons B.A."/>
            <person name="Magnuson J.K."/>
            <person name="Chen J."/>
            <person name="Drula E."/>
            <person name="Henrissat B."/>
            <person name="Wiebenga A."/>
            <person name="Lubbers R.J."/>
            <person name="Gomes A.C."/>
            <person name="Makela M.R."/>
            <person name="Stajich J."/>
            <person name="Grigoriev I.V."/>
            <person name="Mortensen U.H."/>
            <person name="De Vries R.P."/>
            <person name="Baker S.E."/>
            <person name="Andersen M.R."/>
        </authorList>
    </citation>
    <scope>NUCLEOTIDE SEQUENCE [LARGE SCALE GENOMIC DNA]</scope>
    <source>
        <strain evidence="4 5">CBS 209.92</strain>
    </source>
</reference>
<dbReference type="Proteomes" id="UP001610563">
    <property type="component" value="Unassembled WGS sequence"/>
</dbReference>
<dbReference type="Gene3D" id="3.90.850.10">
    <property type="entry name" value="Fumarylacetoacetase-like, C-terminal domain"/>
    <property type="match status" value="1"/>
</dbReference>
<dbReference type="InterPro" id="IPR036663">
    <property type="entry name" value="Fumarylacetoacetase_C_sf"/>
</dbReference>
<evidence type="ECO:0000259" key="3">
    <source>
        <dbReference type="Pfam" id="PF01557"/>
    </source>
</evidence>
<dbReference type="InterPro" id="IPR011234">
    <property type="entry name" value="Fumarylacetoacetase-like_C"/>
</dbReference>
<feature type="domain" description="Fumarylacetoacetase-like C-terminal" evidence="3">
    <location>
        <begin position="76"/>
        <end position="282"/>
    </location>
</feature>
<dbReference type="EMBL" id="JBFTWV010000172">
    <property type="protein sequence ID" value="KAL2784636.1"/>
    <property type="molecule type" value="Genomic_DNA"/>
</dbReference>
<evidence type="ECO:0000313" key="5">
    <source>
        <dbReference type="Proteomes" id="UP001610563"/>
    </source>
</evidence>
<evidence type="ECO:0000256" key="1">
    <source>
        <dbReference type="ARBA" id="ARBA00010211"/>
    </source>
</evidence>
<keyword evidence="2" id="KW-0479">Metal-binding</keyword>
<protein>
    <recommendedName>
        <fullName evidence="3">Fumarylacetoacetase-like C-terminal domain-containing protein</fullName>
    </recommendedName>
</protein>